<dbReference type="Proteomes" id="UP000515158">
    <property type="component" value="Unplaced"/>
</dbReference>
<feature type="compositionally biased region" description="Low complexity" evidence="1">
    <location>
        <begin position="92"/>
        <end position="104"/>
    </location>
</feature>
<dbReference type="GeneID" id="117649631"/>
<feature type="region of interest" description="Disordered" evidence="1">
    <location>
        <begin position="85"/>
        <end position="104"/>
    </location>
</feature>
<sequence>MLNPRESQVNLVHFQIPQTRPYLNCKMATSSNTESMPDLFEEMQTLAQLTGIKCPGKVMKIILQLNIMGVPPEKIRTLLRDILKAKHRSKNSSRSSNSSSDREN</sequence>
<protein>
    <submittedName>
        <fullName evidence="3">Uncharacterized protein LOC117649631 isoform X1</fullName>
    </submittedName>
</protein>
<proteinExistence type="predicted"/>
<gene>
    <name evidence="3" type="primary">LOC117649631</name>
</gene>
<organism evidence="3">
    <name type="scientific">Thrips palmi</name>
    <name type="common">Melon thrips</name>
    <dbReference type="NCBI Taxonomy" id="161013"/>
    <lineage>
        <taxon>Eukaryota</taxon>
        <taxon>Metazoa</taxon>
        <taxon>Ecdysozoa</taxon>
        <taxon>Arthropoda</taxon>
        <taxon>Hexapoda</taxon>
        <taxon>Insecta</taxon>
        <taxon>Pterygota</taxon>
        <taxon>Neoptera</taxon>
        <taxon>Paraneoptera</taxon>
        <taxon>Thysanoptera</taxon>
        <taxon>Terebrantia</taxon>
        <taxon>Thripoidea</taxon>
        <taxon>Thripidae</taxon>
        <taxon>Thrips</taxon>
    </lineage>
</organism>
<dbReference type="KEGG" id="tpal:117649631"/>
<accession>A0A6P8ZT63</accession>
<keyword evidence="2" id="KW-1185">Reference proteome</keyword>
<evidence type="ECO:0000256" key="1">
    <source>
        <dbReference type="SAM" id="MobiDB-lite"/>
    </source>
</evidence>
<reference evidence="3" key="1">
    <citation type="submission" date="2025-08" db="UniProtKB">
        <authorList>
            <consortium name="RefSeq"/>
        </authorList>
    </citation>
    <scope>IDENTIFICATION</scope>
    <source>
        <tissue evidence="3">Total insect</tissue>
    </source>
</reference>
<dbReference type="AlphaFoldDB" id="A0A6P8ZT63"/>
<dbReference type="InParanoid" id="A0A6P8ZT63"/>
<name>A0A6P8ZT63_THRPL</name>
<dbReference type="RefSeq" id="XP_034248422.1">
    <property type="nucleotide sequence ID" value="XM_034392531.1"/>
</dbReference>
<evidence type="ECO:0000313" key="3">
    <source>
        <dbReference type="RefSeq" id="XP_034248422.1"/>
    </source>
</evidence>
<evidence type="ECO:0000313" key="2">
    <source>
        <dbReference type="Proteomes" id="UP000515158"/>
    </source>
</evidence>